<dbReference type="Gene3D" id="3.40.50.720">
    <property type="entry name" value="NAD(P)-binding Rossmann-like Domain"/>
    <property type="match status" value="1"/>
</dbReference>
<keyword evidence="8" id="KW-1185">Reference proteome</keyword>
<dbReference type="NCBIfam" id="NF006929">
    <property type="entry name" value="PRK09414.1"/>
    <property type="match status" value="1"/>
</dbReference>
<accession>A0AAD8Y4G0</accession>
<dbReference type="InterPro" id="IPR006097">
    <property type="entry name" value="Glu/Leu/Phe/Val/Trp_DH_dimer"/>
</dbReference>
<dbReference type="PANTHER" id="PTHR43571">
    <property type="entry name" value="NADP-SPECIFIC GLUTAMATE DEHYDROGENASE 1-RELATED"/>
    <property type="match status" value="1"/>
</dbReference>
<dbReference type="Proteomes" id="UP001224775">
    <property type="component" value="Unassembled WGS sequence"/>
</dbReference>
<proteinExistence type="inferred from homology"/>
<dbReference type="SUPFAM" id="SSF53223">
    <property type="entry name" value="Aminoacid dehydrogenase-like, N-terminal domain"/>
    <property type="match status" value="1"/>
</dbReference>
<organism evidence="7 8">
    <name type="scientific">Skeletonema marinoi</name>
    <dbReference type="NCBI Taxonomy" id="267567"/>
    <lineage>
        <taxon>Eukaryota</taxon>
        <taxon>Sar</taxon>
        <taxon>Stramenopiles</taxon>
        <taxon>Ochrophyta</taxon>
        <taxon>Bacillariophyta</taxon>
        <taxon>Coscinodiscophyceae</taxon>
        <taxon>Thalassiosirophycidae</taxon>
        <taxon>Thalassiosirales</taxon>
        <taxon>Skeletonemataceae</taxon>
        <taxon>Skeletonema</taxon>
        <taxon>Skeletonema marinoi-dohrnii complex</taxon>
    </lineage>
</organism>
<feature type="non-terminal residue" evidence="7">
    <location>
        <position position="1"/>
    </location>
</feature>
<evidence type="ECO:0000256" key="1">
    <source>
        <dbReference type="ARBA" id="ARBA00006382"/>
    </source>
</evidence>
<dbReference type="GO" id="GO:0006537">
    <property type="term" value="P:glutamate biosynthetic process"/>
    <property type="evidence" value="ECO:0007669"/>
    <property type="project" value="TreeGrafter"/>
</dbReference>
<dbReference type="Gene3D" id="3.40.50.10860">
    <property type="entry name" value="Leucine Dehydrogenase, chain A, domain 1"/>
    <property type="match status" value="1"/>
</dbReference>
<dbReference type="Gene3D" id="1.10.285.10">
    <property type="entry name" value="Glutamate Dehydrogenase, chain A, domain 3"/>
    <property type="match status" value="2"/>
</dbReference>
<name>A0AAD8Y4G0_9STRA</name>
<dbReference type="InterPro" id="IPR050724">
    <property type="entry name" value="Glu_Leu_Phe_Val_DH"/>
</dbReference>
<evidence type="ECO:0000313" key="7">
    <source>
        <dbReference type="EMBL" id="KAK1739521.1"/>
    </source>
</evidence>
<feature type="region of interest" description="Disordered" evidence="5">
    <location>
        <begin position="66"/>
        <end position="93"/>
    </location>
</feature>
<dbReference type="AlphaFoldDB" id="A0AAD8Y4G0"/>
<dbReference type="InterPro" id="IPR033524">
    <property type="entry name" value="Glu/Leu/Phe/Val_DH_AS"/>
</dbReference>
<dbReference type="PROSITE" id="PS00074">
    <property type="entry name" value="GLFV_DEHYDROGENASE"/>
    <property type="match status" value="1"/>
</dbReference>
<dbReference type="GO" id="GO:0005829">
    <property type="term" value="C:cytosol"/>
    <property type="evidence" value="ECO:0007669"/>
    <property type="project" value="TreeGrafter"/>
</dbReference>
<dbReference type="PANTHER" id="PTHR43571:SF1">
    <property type="entry name" value="NADP-SPECIFIC GLUTAMATE DEHYDROGENASE 1-RELATED"/>
    <property type="match status" value="1"/>
</dbReference>
<dbReference type="PRINTS" id="PR00082">
    <property type="entry name" value="GLFDHDRGNASE"/>
</dbReference>
<gene>
    <name evidence="7" type="ORF">QTG54_010064</name>
</gene>
<dbReference type="EC" id="1.4.1.4" evidence="2"/>
<evidence type="ECO:0000256" key="4">
    <source>
        <dbReference type="RuleBase" id="RU004417"/>
    </source>
</evidence>
<dbReference type="InterPro" id="IPR046346">
    <property type="entry name" value="Aminoacid_DH-like_N_sf"/>
</dbReference>
<evidence type="ECO:0000313" key="8">
    <source>
        <dbReference type="Proteomes" id="UP001224775"/>
    </source>
</evidence>
<keyword evidence="3 4" id="KW-0560">Oxidoreductase</keyword>
<evidence type="ECO:0000256" key="5">
    <source>
        <dbReference type="SAM" id="MobiDB-lite"/>
    </source>
</evidence>
<evidence type="ECO:0000259" key="6">
    <source>
        <dbReference type="SMART" id="SM00839"/>
    </source>
</evidence>
<dbReference type="SMART" id="SM00839">
    <property type="entry name" value="ELFV_dehydrog"/>
    <property type="match status" value="1"/>
</dbReference>
<evidence type="ECO:0000256" key="3">
    <source>
        <dbReference type="ARBA" id="ARBA00023002"/>
    </source>
</evidence>
<comment type="similarity">
    <text evidence="1 4">Belongs to the Glu/Leu/Phe/Val dehydrogenases family.</text>
</comment>
<dbReference type="SUPFAM" id="SSF51735">
    <property type="entry name" value="NAD(P)-binding Rossmann-fold domains"/>
    <property type="match status" value="1"/>
</dbReference>
<protein>
    <recommendedName>
        <fullName evidence="2">glutamate dehydrogenase (NADP(+))</fullName>
        <ecNumber evidence="2">1.4.1.4</ecNumber>
    </recommendedName>
</protein>
<dbReference type="Pfam" id="PF02812">
    <property type="entry name" value="ELFV_dehydrog_N"/>
    <property type="match status" value="1"/>
</dbReference>
<dbReference type="FunFam" id="3.40.50.10860:FF:000002">
    <property type="entry name" value="Glutamate dehydrogenase"/>
    <property type="match status" value="1"/>
</dbReference>
<comment type="caution">
    <text evidence="7">The sequence shown here is derived from an EMBL/GenBank/DDBJ whole genome shotgun (WGS) entry which is preliminary data.</text>
</comment>
<dbReference type="InterPro" id="IPR006095">
    <property type="entry name" value="Glu/Leu/Phe/Val/Trp_DH"/>
</dbReference>
<dbReference type="Pfam" id="PF00208">
    <property type="entry name" value="ELFV_dehydrog"/>
    <property type="match status" value="1"/>
</dbReference>
<reference evidence="7" key="1">
    <citation type="submission" date="2023-06" db="EMBL/GenBank/DDBJ databases">
        <title>Survivors Of The Sea: Transcriptome response of Skeletonema marinoi to long-term dormancy.</title>
        <authorList>
            <person name="Pinder M.I.M."/>
            <person name="Kourtchenko O."/>
            <person name="Robertson E.K."/>
            <person name="Larsson T."/>
            <person name="Maumus F."/>
            <person name="Osuna-Cruz C.M."/>
            <person name="Vancaester E."/>
            <person name="Stenow R."/>
            <person name="Vandepoele K."/>
            <person name="Ploug H."/>
            <person name="Bruchert V."/>
            <person name="Godhe A."/>
            <person name="Topel M."/>
        </authorList>
    </citation>
    <scope>NUCLEOTIDE SEQUENCE</scope>
    <source>
        <strain evidence="7">R05AC</strain>
    </source>
</reference>
<evidence type="ECO:0000256" key="2">
    <source>
        <dbReference type="ARBA" id="ARBA00012907"/>
    </source>
</evidence>
<dbReference type="FunFam" id="3.40.50.720:FF:000030">
    <property type="entry name" value="Glutamate dehydrogenase"/>
    <property type="match status" value="1"/>
</dbReference>
<dbReference type="EMBL" id="JATAAI010000018">
    <property type="protein sequence ID" value="KAK1739521.1"/>
    <property type="molecule type" value="Genomic_DNA"/>
</dbReference>
<dbReference type="InterPro" id="IPR006096">
    <property type="entry name" value="Glu/Leu/Phe/Val/Trp_DH_C"/>
</dbReference>
<sequence length="629" mass="69194">CAVNLYDCCGSLRQLFHCIASKKKQERLELKQEQDACSHTLPTKFDVASGLEPHFQQTSIAIRNPHHKHQAPEPEANTTHLQQTSSSGTAEFSELASEQQQYTDISCHNLRSLKINSNQNMMATFHQLRRLKPTTALIALIIFIMNNLQSIHATTTTTKMAAAATTNTITQANNLQSCTNPTKFDFLNDLRSKYPHQPVFLQAVEEMALSIEPLFSDPINGNFYKKAFLYLTEPERTISFHVPWMDDQGVQHVNRGWRVEFSSALGPYKGGLRFHPTVDDGILKFLGFEQIFKNSLTGLPLGGGKGGSDFDPKGKSEGEIRRFCESFMTELCRYIDASTDVPAGDIGVGGREIGYMYGTYKRLANKHGEGVLTGKSPLFGGIHLRPEATGFGTVYMAQHAIEDKLKRSLEGTRCAVSGSGNVAQFASKMLIQLGAKVVCVSDSNGVLVFEEGMTNSDLEQIILAKTVERARLSALETRVSGKYIPDHSPWTLPTLNVDFAFPCATQNEIDGKGANLLIQKGAMGVFEGANLPVTTEGQEVLRAHRDVLYIPGKAANAGGVGVSGLEMSQNASRTYWKREKVDAMLKDMMAGIYQQMKDNAGEDGTLEEGCNRAGFLKVAQALKELGWVY</sequence>
<feature type="compositionally biased region" description="Polar residues" evidence="5">
    <location>
        <begin position="76"/>
        <end position="93"/>
    </location>
</feature>
<dbReference type="InterPro" id="IPR036291">
    <property type="entry name" value="NAD(P)-bd_dom_sf"/>
</dbReference>
<dbReference type="GO" id="GO:0004354">
    <property type="term" value="F:glutamate dehydrogenase (NADP+) activity"/>
    <property type="evidence" value="ECO:0007669"/>
    <property type="project" value="UniProtKB-EC"/>
</dbReference>
<feature type="domain" description="Glutamate/phenylalanine/leucine/valine/L-tryptophan dehydrogenase C-terminal" evidence="6">
    <location>
        <begin position="382"/>
        <end position="626"/>
    </location>
</feature>